<dbReference type="InterPro" id="IPR000531">
    <property type="entry name" value="Beta-barrel_TonB"/>
</dbReference>
<keyword evidence="4 10" id="KW-0812">Transmembrane</keyword>
<sequence>MEVTTLKTWLCIIVLMPLAVLAQPNDEKADKVIDLQEVVVSAQIEPQSLKKAVQNVQVISSAQISRMGATTLADVLNQYLNITIRPDENTGKQTVSLFGLDAKYFKVLVDNVPLVGENGFGNNTDLSQVNLEDVERIEIVEGAMAVTHGANAVTGILNIITKRTTQQQWQLRYSLQEEAIGKEYNWVNKGKHLQNFKATAQLAKGWVASLGTNRTVFNGYYGEFKGKNYLKTDEKRGYKRSPYEMLQTSAMLSYQRKDFSLLYKFERMDNLFRFFDRTAETTYSPIYDEYTYGDDRRTKFMRNYHHLNLNGKEGLWRYNASFSYQYQEQEEDKFRYMIEYQQEIGHEKRKTQSMNVYYSTGYASRPFANKRYNLQVGYELTHNIGFSDIKNEGQTIKQVTKNVDNYDLYSVLEVNLTDKLSLRPGGRYSFQKLFDNQYAYSLSGRYLFGRNIEWRASAGQAYRTPSFEELYTRNIFSGHSFIGNENLLPERSLTFETNAKKTTVFDDKGSLTMVNNLALSYNNITNKIENALLDIENGTPSMQFINVSKYYNYNVITSHNFKINKCELSLGASLVWISQQMKTEKFYTDDRFLLNLNANLGVAYQFSPLFSAAAYYKFVGRAQRWVTTSTGYQVADTDPYGFVDASVQKLFLHKRLECSLGVRNLLNVVDINYTRTSLTGQTTTLNFPLSAGRSFYAKLTFNLNINH</sequence>
<keyword evidence="8 15" id="KW-0675">Receptor</keyword>
<dbReference type="InterPro" id="IPR037066">
    <property type="entry name" value="Plug_dom_sf"/>
</dbReference>
<name>A0ABS3PW29_9FLAO</name>
<dbReference type="Pfam" id="PF07715">
    <property type="entry name" value="Plug"/>
    <property type="match status" value="1"/>
</dbReference>
<keyword evidence="16" id="KW-1185">Reference proteome</keyword>
<evidence type="ECO:0000256" key="5">
    <source>
        <dbReference type="ARBA" id="ARBA00022729"/>
    </source>
</evidence>
<comment type="caution">
    <text evidence="15">The sequence shown here is derived from an EMBL/GenBank/DDBJ whole genome shotgun (WGS) entry which is preliminary data.</text>
</comment>
<evidence type="ECO:0000256" key="3">
    <source>
        <dbReference type="ARBA" id="ARBA00022452"/>
    </source>
</evidence>
<keyword evidence="7 10" id="KW-0472">Membrane</keyword>
<dbReference type="RefSeq" id="WP_208058190.1">
    <property type="nucleotide sequence ID" value="NZ_JAGDYP010000002.1"/>
</dbReference>
<dbReference type="InterPro" id="IPR012910">
    <property type="entry name" value="Plug_dom"/>
</dbReference>
<evidence type="ECO:0000259" key="13">
    <source>
        <dbReference type="Pfam" id="PF00593"/>
    </source>
</evidence>
<feature type="domain" description="TonB-dependent receptor-like beta-barrel" evidence="13">
    <location>
        <begin position="279"/>
        <end position="665"/>
    </location>
</feature>
<organism evidence="15 16">
    <name type="scientific">Capnocytophaga bilenii</name>
    <dbReference type="NCBI Taxonomy" id="2819369"/>
    <lineage>
        <taxon>Bacteria</taxon>
        <taxon>Pseudomonadati</taxon>
        <taxon>Bacteroidota</taxon>
        <taxon>Flavobacteriia</taxon>
        <taxon>Flavobacteriales</taxon>
        <taxon>Flavobacteriaceae</taxon>
        <taxon>Capnocytophaga</taxon>
    </lineage>
</organism>
<keyword evidence="9 10" id="KW-0998">Cell outer membrane</keyword>
<dbReference type="PANTHER" id="PTHR30069">
    <property type="entry name" value="TONB-DEPENDENT OUTER MEMBRANE RECEPTOR"/>
    <property type="match status" value="1"/>
</dbReference>
<feature type="chain" id="PRO_5046424940" evidence="12">
    <location>
        <begin position="23"/>
        <end position="707"/>
    </location>
</feature>
<evidence type="ECO:0000256" key="9">
    <source>
        <dbReference type="ARBA" id="ARBA00023237"/>
    </source>
</evidence>
<feature type="signal peptide" evidence="12">
    <location>
        <begin position="1"/>
        <end position="22"/>
    </location>
</feature>
<dbReference type="PROSITE" id="PS52016">
    <property type="entry name" value="TONB_DEPENDENT_REC_3"/>
    <property type="match status" value="1"/>
</dbReference>
<evidence type="ECO:0000256" key="12">
    <source>
        <dbReference type="SAM" id="SignalP"/>
    </source>
</evidence>
<evidence type="ECO:0000256" key="8">
    <source>
        <dbReference type="ARBA" id="ARBA00023170"/>
    </source>
</evidence>
<evidence type="ECO:0000256" key="6">
    <source>
        <dbReference type="ARBA" id="ARBA00023077"/>
    </source>
</evidence>
<proteinExistence type="inferred from homology"/>
<comment type="similarity">
    <text evidence="10 11">Belongs to the TonB-dependent receptor family.</text>
</comment>
<dbReference type="InterPro" id="IPR036942">
    <property type="entry name" value="Beta-barrel_TonB_sf"/>
</dbReference>
<keyword evidence="5 12" id="KW-0732">Signal</keyword>
<evidence type="ECO:0000256" key="7">
    <source>
        <dbReference type="ARBA" id="ARBA00023136"/>
    </source>
</evidence>
<dbReference type="SUPFAM" id="SSF56935">
    <property type="entry name" value="Porins"/>
    <property type="match status" value="1"/>
</dbReference>
<evidence type="ECO:0000313" key="15">
    <source>
        <dbReference type="EMBL" id="MBO1883536.1"/>
    </source>
</evidence>
<dbReference type="EMBL" id="JAGDYP010000002">
    <property type="protein sequence ID" value="MBO1883536.1"/>
    <property type="molecule type" value="Genomic_DNA"/>
</dbReference>
<dbReference type="Proteomes" id="UP000681610">
    <property type="component" value="Unassembled WGS sequence"/>
</dbReference>
<keyword evidence="6 11" id="KW-0798">TonB box</keyword>
<evidence type="ECO:0000256" key="10">
    <source>
        <dbReference type="PROSITE-ProRule" id="PRU01360"/>
    </source>
</evidence>
<dbReference type="Gene3D" id="2.40.170.20">
    <property type="entry name" value="TonB-dependent receptor, beta-barrel domain"/>
    <property type="match status" value="1"/>
</dbReference>
<dbReference type="Gene3D" id="2.170.130.10">
    <property type="entry name" value="TonB-dependent receptor, plug domain"/>
    <property type="match status" value="1"/>
</dbReference>
<evidence type="ECO:0000256" key="2">
    <source>
        <dbReference type="ARBA" id="ARBA00022448"/>
    </source>
</evidence>
<gene>
    <name evidence="15" type="ORF">J4N46_03615</name>
</gene>
<accession>A0ABS3PW29</accession>
<feature type="domain" description="TonB-dependent receptor plug" evidence="14">
    <location>
        <begin position="49"/>
        <end position="156"/>
    </location>
</feature>
<dbReference type="PANTHER" id="PTHR30069:SF29">
    <property type="entry name" value="HEMOGLOBIN AND HEMOGLOBIN-HAPTOGLOBIN-BINDING PROTEIN 1-RELATED"/>
    <property type="match status" value="1"/>
</dbReference>
<evidence type="ECO:0000256" key="11">
    <source>
        <dbReference type="RuleBase" id="RU003357"/>
    </source>
</evidence>
<evidence type="ECO:0000313" key="16">
    <source>
        <dbReference type="Proteomes" id="UP000681610"/>
    </source>
</evidence>
<protein>
    <submittedName>
        <fullName evidence="15">TonB-dependent receptor</fullName>
    </submittedName>
</protein>
<evidence type="ECO:0000256" key="4">
    <source>
        <dbReference type="ARBA" id="ARBA00022692"/>
    </source>
</evidence>
<dbReference type="InterPro" id="IPR039426">
    <property type="entry name" value="TonB-dep_rcpt-like"/>
</dbReference>
<keyword evidence="2 10" id="KW-0813">Transport</keyword>
<reference evidence="15 16" key="1">
    <citation type="submission" date="2021-03" db="EMBL/GenBank/DDBJ databases">
        <title>Isolation and description of Capnocytophaga bilenii sp. nov., a novel Capnocytophaga species, isolated from a gingivitis subject.</title>
        <authorList>
            <person name="Antezack A."/>
            <person name="Monnet-Corti V."/>
            <person name="La Scola B."/>
        </authorList>
    </citation>
    <scope>NUCLEOTIDE SEQUENCE [LARGE SCALE GENOMIC DNA]</scope>
    <source>
        <strain evidence="15 16">Marseille-Q4570</strain>
    </source>
</reference>
<evidence type="ECO:0000259" key="14">
    <source>
        <dbReference type="Pfam" id="PF07715"/>
    </source>
</evidence>
<comment type="subcellular location">
    <subcellularLocation>
        <location evidence="1 10">Cell outer membrane</location>
        <topology evidence="1 10">Multi-pass membrane protein</topology>
    </subcellularLocation>
</comment>
<evidence type="ECO:0000256" key="1">
    <source>
        <dbReference type="ARBA" id="ARBA00004571"/>
    </source>
</evidence>
<dbReference type="Pfam" id="PF00593">
    <property type="entry name" value="TonB_dep_Rec_b-barrel"/>
    <property type="match status" value="1"/>
</dbReference>
<keyword evidence="3 10" id="KW-1134">Transmembrane beta strand</keyword>